<dbReference type="Gene3D" id="3.40.50.300">
    <property type="entry name" value="P-loop containing nucleotide triphosphate hydrolases"/>
    <property type="match status" value="1"/>
</dbReference>
<dbReference type="GO" id="GO:0005524">
    <property type="term" value="F:ATP binding"/>
    <property type="evidence" value="ECO:0007669"/>
    <property type="project" value="UniProtKB-KW"/>
</dbReference>
<evidence type="ECO:0000313" key="7">
    <source>
        <dbReference type="Proteomes" id="UP000664398"/>
    </source>
</evidence>
<dbReference type="GO" id="GO:0055085">
    <property type="term" value="P:transmembrane transport"/>
    <property type="evidence" value="ECO:0007669"/>
    <property type="project" value="UniProtKB-ARBA"/>
</dbReference>
<dbReference type="InterPro" id="IPR050319">
    <property type="entry name" value="ABC_transp_ATP-bind"/>
</dbReference>
<keyword evidence="3" id="KW-0547">Nucleotide-binding</keyword>
<dbReference type="GO" id="GO:0016887">
    <property type="term" value="F:ATP hydrolysis activity"/>
    <property type="evidence" value="ECO:0007669"/>
    <property type="project" value="InterPro"/>
</dbReference>
<evidence type="ECO:0000256" key="1">
    <source>
        <dbReference type="ARBA" id="ARBA00005417"/>
    </source>
</evidence>
<dbReference type="AlphaFoldDB" id="A0A939RYT5"/>
<dbReference type="RefSeq" id="WP_208045266.1">
    <property type="nucleotide sequence ID" value="NZ_JAGDYL010000006.1"/>
</dbReference>
<dbReference type="Pfam" id="PF00005">
    <property type="entry name" value="ABC_tran"/>
    <property type="match status" value="1"/>
</dbReference>
<gene>
    <name evidence="6" type="ORF">J4H91_05595</name>
</gene>
<dbReference type="InterPro" id="IPR027417">
    <property type="entry name" value="P-loop_NTPase"/>
</dbReference>
<dbReference type="PANTHER" id="PTHR43776:SF7">
    <property type="entry name" value="D,D-DIPEPTIDE TRANSPORT ATP-BINDING PROTEIN DDPF-RELATED"/>
    <property type="match status" value="1"/>
</dbReference>
<feature type="domain" description="ABC transporter" evidence="5">
    <location>
        <begin position="12"/>
        <end position="268"/>
    </location>
</feature>
<proteinExistence type="inferred from homology"/>
<evidence type="ECO:0000259" key="5">
    <source>
        <dbReference type="PROSITE" id="PS50893"/>
    </source>
</evidence>
<comment type="similarity">
    <text evidence="1">Belongs to the ABC transporter superfamily.</text>
</comment>
<dbReference type="PANTHER" id="PTHR43776">
    <property type="entry name" value="TRANSPORT ATP-BINDING PROTEIN"/>
    <property type="match status" value="1"/>
</dbReference>
<protein>
    <submittedName>
        <fullName evidence="6">ATP-binding cassette domain-containing protein</fullName>
    </submittedName>
</protein>
<dbReference type="Proteomes" id="UP000664398">
    <property type="component" value="Unassembled WGS sequence"/>
</dbReference>
<evidence type="ECO:0000256" key="3">
    <source>
        <dbReference type="ARBA" id="ARBA00022741"/>
    </source>
</evidence>
<name>A0A939RYT5_9MICO</name>
<evidence type="ECO:0000256" key="2">
    <source>
        <dbReference type="ARBA" id="ARBA00022448"/>
    </source>
</evidence>
<comment type="caution">
    <text evidence="6">The sequence shown here is derived from an EMBL/GenBank/DDBJ whole genome shotgun (WGS) entry which is preliminary data.</text>
</comment>
<evidence type="ECO:0000256" key="4">
    <source>
        <dbReference type="ARBA" id="ARBA00022840"/>
    </source>
</evidence>
<dbReference type="InterPro" id="IPR003439">
    <property type="entry name" value="ABC_transporter-like_ATP-bd"/>
</dbReference>
<dbReference type="EMBL" id="JAGDYL010000006">
    <property type="protein sequence ID" value="MBO1804789.1"/>
    <property type="molecule type" value="Genomic_DNA"/>
</dbReference>
<dbReference type="SUPFAM" id="SSF52540">
    <property type="entry name" value="P-loop containing nucleoside triphosphate hydrolases"/>
    <property type="match status" value="1"/>
</dbReference>
<dbReference type="SMART" id="SM00382">
    <property type="entry name" value="AAA"/>
    <property type="match status" value="1"/>
</dbReference>
<keyword evidence="4 6" id="KW-0067">ATP-binding</keyword>
<accession>A0A939RYT5</accession>
<evidence type="ECO:0000313" key="6">
    <source>
        <dbReference type="EMBL" id="MBO1804789.1"/>
    </source>
</evidence>
<dbReference type="PROSITE" id="PS50893">
    <property type="entry name" value="ABC_TRANSPORTER_2"/>
    <property type="match status" value="1"/>
</dbReference>
<keyword evidence="2" id="KW-0813">Transport</keyword>
<reference evidence="6" key="1">
    <citation type="submission" date="2021-03" db="EMBL/GenBank/DDBJ databases">
        <title>Leucobacter chromiisoli sp. nov., isolated from chromium-containing soil of chemical plant.</title>
        <authorList>
            <person name="Xu Z."/>
        </authorList>
    </citation>
    <scope>NUCLEOTIDE SEQUENCE</scope>
    <source>
        <strain evidence="6">A2</strain>
    </source>
</reference>
<sequence length="282" mass="30777">MAYPVIDADPVVSVSDLSLSYPAHAGGRAFQAVEGVSFELPRGGITALLGESGSGKSTLAKFLAGRGSEAGQKAARVKFAGGEARVMDLSMRRLGRRARARLTAYVGHLAQDAGATLTPELNVGDILFEPIAERSKRFDREELGERIAEMMDIVALPLSKLQEYPYELSKGQRQRIAVMRSLMLDPALLIADEPTLGVDANNRPRIVELLKWYRERTGASMILISHDIGMLEALVQDVLVMQQGRLVGEGDINEIFRNADHGYVQLLAQALRATAYDEIADE</sequence>
<organism evidence="6 7">
    <name type="scientific">Leucobacter ruminantium</name>
    <dbReference type="NCBI Taxonomy" id="1289170"/>
    <lineage>
        <taxon>Bacteria</taxon>
        <taxon>Bacillati</taxon>
        <taxon>Actinomycetota</taxon>
        <taxon>Actinomycetes</taxon>
        <taxon>Micrococcales</taxon>
        <taxon>Microbacteriaceae</taxon>
        <taxon>Leucobacter</taxon>
    </lineage>
</organism>
<dbReference type="InterPro" id="IPR003593">
    <property type="entry name" value="AAA+_ATPase"/>
</dbReference>
<keyword evidence="7" id="KW-1185">Reference proteome</keyword>